<protein>
    <submittedName>
        <fullName evidence="1">Uncharacterized protein</fullName>
    </submittedName>
</protein>
<dbReference type="eggNOG" id="ENOG502SFIY">
    <property type="taxonomic scope" value="Eukaryota"/>
</dbReference>
<dbReference type="dictyBase" id="DDB_G0281819"/>
<dbReference type="HOGENOM" id="CLU_1457008_0_0_1"/>
<dbReference type="InParanoid" id="Q54TF0"/>
<evidence type="ECO:0000313" key="1">
    <source>
        <dbReference type="EMBL" id="EAL66671.1"/>
    </source>
</evidence>
<evidence type="ECO:0000313" key="2">
    <source>
        <dbReference type="Proteomes" id="UP000002195"/>
    </source>
</evidence>
<dbReference type="EMBL" id="AAFI02000042">
    <property type="protein sequence ID" value="EAL66671.1"/>
    <property type="molecule type" value="Genomic_DNA"/>
</dbReference>
<sequence length="186" mass="21562">MDPHSEHEQKVVPLGGKEIPTGMESHADWMNHPIQTEAPVKEDYGEEYNETEKLREELGNVKKVVTSICQPVQTIYTLQYILDSDDQTSDKKAIEKQILDQQTKRDQIIVDLKKLIPLFEKHVEYISYKEGIEEVIKQSYKKFNSKEENFEFGSLCKKITSTIFKDQKNLLDKMKAIKKAKATTPQ</sequence>
<accession>Q54TF0</accession>
<keyword evidence="2" id="KW-1185">Reference proteome</keyword>
<dbReference type="SMR" id="Q54TF0"/>
<reference evidence="1 2" key="1">
    <citation type="journal article" date="2005" name="Nature">
        <title>The genome of the social amoeba Dictyostelium discoideum.</title>
        <authorList>
            <consortium name="The Dictyostelium discoideum Sequencing Consortium"/>
            <person name="Eichinger L."/>
            <person name="Pachebat J.A."/>
            <person name="Glockner G."/>
            <person name="Rajandream M.A."/>
            <person name="Sucgang R."/>
            <person name="Berriman M."/>
            <person name="Song J."/>
            <person name="Olsen R."/>
            <person name="Szafranski K."/>
            <person name="Xu Q."/>
            <person name="Tunggal B."/>
            <person name="Kummerfeld S."/>
            <person name="Madera M."/>
            <person name="Konfortov B.A."/>
            <person name="Rivero F."/>
            <person name="Bankier A.T."/>
            <person name="Lehmann R."/>
            <person name="Hamlin N."/>
            <person name="Davies R."/>
            <person name="Gaudet P."/>
            <person name="Fey P."/>
            <person name="Pilcher K."/>
            <person name="Chen G."/>
            <person name="Saunders D."/>
            <person name="Sodergren E."/>
            <person name="Davis P."/>
            <person name="Kerhornou A."/>
            <person name="Nie X."/>
            <person name="Hall N."/>
            <person name="Anjard C."/>
            <person name="Hemphill L."/>
            <person name="Bason N."/>
            <person name="Farbrother P."/>
            <person name="Desany B."/>
            <person name="Just E."/>
            <person name="Morio T."/>
            <person name="Rost R."/>
            <person name="Churcher C."/>
            <person name="Cooper J."/>
            <person name="Haydock S."/>
            <person name="van Driessche N."/>
            <person name="Cronin A."/>
            <person name="Goodhead I."/>
            <person name="Muzny D."/>
            <person name="Mourier T."/>
            <person name="Pain A."/>
            <person name="Lu M."/>
            <person name="Harper D."/>
            <person name="Lindsay R."/>
            <person name="Hauser H."/>
            <person name="James K."/>
            <person name="Quiles M."/>
            <person name="Madan Babu M."/>
            <person name="Saito T."/>
            <person name="Buchrieser C."/>
            <person name="Wardroper A."/>
            <person name="Felder M."/>
            <person name="Thangavelu M."/>
            <person name="Johnson D."/>
            <person name="Knights A."/>
            <person name="Loulseged H."/>
            <person name="Mungall K."/>
            <person name="Oliver K."/>
            <person name="Price C."/>
            <person name="Quail M.A."/>
            <person name="Urushihara H."/>
            <person name="Hernandez J."/>
            <person name="Rabbinowitsch E."/>
            <person name="Steffen D."/>
            <person name="Sanders M."/>
            <person name="Ma J."/>
            <person name="Kohara Y."/>
            <person name="Sharp S."/>
            <person name="Simmonds M."/>
            <person name="Spiegler S."/>
            <person name="Tivey A."/>
            <person name="Sugano S."/>
            <person name="White B."/>
            <person name="Walker D."/>
            <person name="Woodward J."/>
            <person name="Winckler T."/>
            <person name="Tanaka Y."/>
            <person name="Shaulsky G."/>
            <person name="Schleicher M."/>
            <person name="Weinstock G."/>
            <person name="Rosenthal A."/>
            <person name="Cox E.C."/>
            <person name="Chisholm R.L."/>
            <person name="Gibbs R."/>
            <person name="Loomis W.F."/>
            <person name="Platzer M."/>
            <person name="Kay R.R."/>
            <person name="Williams J."/>
            <person name="Dear P.H."/>
            <person name="Noegel A.A."/>
            <person name="Barrell B."/>
            <person name="Kuspa A."/>
        </authorList>
    </citation>
    <scope>NUCLEOTIDE SEQUENCE [LARGE SCALE GENOMIC DNA]</scope>
    <source>
        <strain evidence="1 2">AX4</strain>
    </source>
</reference>
<comment type="caution">
    <text evidence="1">The sequence shown here is derived from an EMBL/GenBank/DDBJ whole genome shotgun (WGS) entry which is preliminary data.</text>
</comment>
<dbReference type="PaxDb" id="44689-DDB0218332"/>
<dbReference type="GeneID" id="8623252"/>
<gene>
    <name evidence="1" type="ORF">DDB_G0281819</name>
</gene>
<dbReference type="AlphaFoldDB" id="Q54TF0"/>
<dbReference type="OMA" id="RNSANFH"/>
<name>Q54TF0_DICDI</name>
<dbReference type="KEGG" id="ddi:DDB_G0281819"/>
<dbReference type="Proteomes" id="UP000002195">
    <property type="component" value="Unassembled WGS sequence"/>
</dbReference>
<organism evidence="1 2">
    <name type="scientific">Dictyostelium discoideum</name>
    <name type="common">Social amoeba</name>
    <dbReference type="NCBI Taxonomy" id="44689"/>
    <lineage>
        <taxon>Eukaryota</taxon>
        <taxon>Amoebozoa</taxon>
        <taxon>Evosea</taxon>
        <taxon>Eumycetozoa</taxon>
        <taxon>Dictyostelia</taxon>
        <taxon>Dictyosteliales</taxon>
        <taxon>Dictyosteliaceae</taxon>
        <taxon>Dictyostelium</taxon>
    </lineage>
</organism>
<dbReference type="RefSeq" id="XP_640641.1">
    <property type="nucleotide sequence ID" value="XM_635549.1"/>
</dbReference>
<dbReference type="VEuPathDB" id="AmoebaDB:DDB_G0281819"/>
<proteinExistence type="predicted"/>